<evidence type="ECO:0000313" key="4">
    <source>
        <dbReference type="Proteomes" id="UP000092177"/>
    </source>
</evidence>
<dbReference type="Proteomes" id="UP000092177">
    <property type="component" value="Chromosome 1"/>
</dbReference>
<dbReference type="RefSeq" id="XP_018163538.1">
    <property type="nucleotide sequence ID" value="XM_018295176.1"/>
</dbReference>
<feature type="domain" description="Aminoglycoside phosphotransferase" evidence="2">
    <location>
        <begin position="89"/>
        <end position="246"/>
    </location>
</feature>
<proteinExistence type="predicted"/>
<dbReference type="OrthoDB" id="4841081at2759"/>
<evidence type="ECO:0000259" key="2">
    <source>
        <dbReference type="Pfam" id="PF01636"/>
    </source>
</evidence>
<dbReference type="KEGG" id="chig:CH63R_00201"/>
<dbReference type="InterPro" id="IPR011009">
    <property type="entry name" value="Kinase-like_dom_sf"/>
</dbReference>
<sequence>MQMGQRHVRDSIREVDDQSWLIGDTLLLSRTTSSNGAWADGNGRGYQLTEAPAPLPPSRPLSDTSEIKLVYDAGDASAVFRIGEAFCKVRLLTIPEVTREHTTYAWLHQRSWSFSIPKVIHHTEHQGRYYIFLTRVPGMTIDSLWPTLDETTKQRYVERVVDICKELNAAASGTSICGVEGGIISELYLSAADGDCSPQTLHKTSLELGMDCSRLVFYHCDMGPTNVLFDPVDHSAGVIDWEVAGFVPLEWVRTKFQVSVGFDLCGGDTLDYRRRVQFCLGEAGFTDVSSTFMDIRNKKSLAPTSSRIIVPEAPGPVLSVSMANREHFFFYAPTWDYPPGGPIKLGNVITSVKKPHLPLFCAAPEDSELLRTEKRSVQYTKEKLRSGRFSVLTKFLSVLGFGVDIGAEIDNSSDEETFAFDTLETTQFIPTTAYFQTSIDSDNVRRFLQNSRYRKPVYVITGIKVVNGAEANTSKSRAVGGTFAVEVDGTLLSGGAVPIGGGPGIEGKVATSTGTSWAGSSDFVFAFRVSKVFVSKATSQVVSEEEYRKGAMLGDEVDEVRRPQLAVSKVEEPNAEAEDCDTEELMDDGETVFCAIPRREEDDD</sequence>
<gene>
    <name evidence="3" type="ORF">CH63R_00201</name>
</gene>
<dbReference type="SUPFAM" id="SSF56112">
    <property type="entry name" value="Protein kinase-like (PK-like)"/>
    <property type="match status" value="1"/>
</dbReference>
<name>A0A1B7YSL6_COLHI</name>
<keyword evidence="4" id="KW-1185">Reference proteome</keyword>
<comment type="caution">
    <text evidence="3">The sequence shown here is derived from an EMBL/GenBank/DDBJ whole genome shotgun (WGS) entry which is preliminary data.</text>
</comment>
<dbReference type="AlphaFoldDB" id="A0A1B7YSL6"/>
<evidence type="ECO:0000256" key="1">
    <source>
        <dbReference type="SAM" id="MobiDB-lite"/>
    </source>
</evidence>
<dbReference type="VEuPathDB" id="FungiDB:CH63R_00201"/>
<dbReference type="PANTHER" id="PTHR21310">
    <property type="entry name" value="AMINOGLYCOSIDE PHOSPHOTRANSFERASE-RELATED-RELATED"/>
    <property type="match status" value="1"/>
</dbReference>
<feature type="region of interest" description="Disordered" evidence="1">
    <location>
        <begin position="38"/>
        <end position="60"/>
    </location>
</feature>
<dbReference type="EMBL" id="LTAN01000001">
    <property type="protein sequence ID" value="OBR15021.1"/>
    <property type="molecule type" value="Genomic_DNA"/>
</dbReference>
<protein>
    <recommendedName>
        <fullName evidence="2">Aminoglycoside phosphotransferase domain-containing protein</fullName>
    </recommendedName>
</protein>
<evidence type="ECO:0000313" key="3">
    <source>
        <dbReference type="EMBL" id="OBR15021.1"/>
    </source>
</evidence>
<dbReference type="GeneID" id="28859283"/>
<dbReference type="Pfam" id="PF01636">
    <property type="entry name" value="APH"/>
    <property type="match status" value="1"/>
</dbReference>
<reference evidence="4" key="1">
    <citation type="journal article" date="2017" name="BMC Genomics">
        <title>Gapless genome assembly of Colletotrichum higginsianum reveals chromosome structure and association of transposable elements with secondary metabolite gene clusters.</title>
        <authorList>
            <person name="Dallery J.-F."/>
            <person name="Lapalu N."/>
            <person name="Zampounis A."/>
            <person name="Pigne S."/>
            <person name="Luyten I."/>
            <person name="Amselem J."/>
            <person name="Wittenberg A.H.J."/>
            <person name="Zhou S."/>
            <person name="de Queiroz M.V."/>
            <person name="Robin G.P."/>
            <person name="Auger A."/>
            <person name="Hainaut M."/>
            <person name="Henrissat B."/>
            <person name="Kim K.-T."/>
            <person name="Lee Y.-H."/>
            <person name="Lespinet O."/>
            <person name="Schwartz D.C."/>
            <person name="Thon M.R."/>
            <person name="O'Connell R.J."/>
        </authorList>
    </citation>
    <scope>NUCLEOTIDE SEQUENCE [LARGE SCALE GENOMIC DNA]</scope>
    <source>
        <strain evidence="4">IMI 349063</strain>
    </source>
</reference>
<accession>A0A1B7YSL6</accession>
<dbReference type="InterPro" id="IPR051678">
    <property type="entry name" value="AGP_Transferase"/>
</dbReference>
<dbReference type="PANTHER" id="PTHR21310:SF58">
    <property type="entry name" value="AMINOGLYCOSIDE PHOSPHOTRANSFERASE DOMAIN-CONTAINING PROTEIN"/>
    <property type="match status" value="1"/>
</dbReference>
<dbReference type="InterPro" id="IPR002575">
    <property type="entry name" value="Aminoglycoside_PTrfase"/>
</dbReference>
<organism evidence="3 4">
    <name type="scientific">Colletotrichum higginsianum (strain IMI 349063)</name>
    <name type="common">Crucifer anthracnose fungus</name>
    <dbReference type="NCBI Taxonomy" id="759273"/>
    <lineage>
        <taxon>Eukaryota</taxon>
        <taxon>Fungi</taxon>
        <taxon>Dikarya</taxon>
        <taxon>Ascomycota</taxon>
        <taxon>Pezizomycotina</taxon>
        <taxon>Sordariomycetes</taxon>
        <taxon>Hypocreomycetidae</taxon>
        <taxon>Glomerellales</taxon>
        <taxon>Glomerellaceae</taxon>
        <taxon>Colletotrichum</taxon>
        <taxon>Colletotrichum destructivum species complex</taxon>
    </lineage>
</organism>